<proteinExistence type="predicted"/>
<dbReference type="Pfam" id="PF24173">
    <property type="entry name" value="TPR_TTI1_N"/>
    <property type="match status" value="2"/>
</dbReference>
<accession>A0AAX6F2T7</accession>
<dbReference type="SUPFAM" id="SSF48371">
    <property type="entry name" value="ARM repeat"/>
    <property type="match status" value="1"/>
</dbReference>
<reference evidence="2" key="1">
    <citation type="journal article" date="2023" name="GigaByte">
        <title>Genome assembly of the bearded iris, Iris pallida Lam.</title>
        <authorList>
            <person name="Bruccoleri R.E."/>
            <person name="Oakeley E.J."/>
            <person name="Faust A.M.E."/>
            <person name="Altorfer M."/>
            <person name="Dessus-Babus S."/>
            <person name="Burckhardt D."/>
            <person name="Oertli M."/>
            <person name="Naumann U."/>
            <person name="Petersen F."/>
            <person name="Wong J."/>
        </authorList>
    </citation>
    <scope>NUCLEOTIDE SEQUENCE</scope>
    <source>
        <strain evidence="2">GSM-AAB239-AS_SAM_17_03QT</strain>
    </source>
</reference>
<sequence>MARLSDEALQKVFSRLKPYCVDLLDLLRNPKKSPSFLRDMADFLRQAPPEALQPSVDYTIFPLLLLLDASVRCRAGDKGGDLGGAAGLEIADSAAEGVLMCLEELLKKCHLGSVNQMVVVLKKLTSGALLSPTEAAEEFREGVIRCLRAMLFRIKPCSIRSCTCRKISFPTIIGSLEVQYSISLKYFHEPEECLLAFFQSQNASAAVGHWLSLLLQIAESEVVRGHRGSSNLRKEALLTLRVLVAKIGTADALAFFLPGIVSRFAKALHVSKGIISGAAGNTGSIEHAVRGLAEFLMIVLSDEVNLHGLEMSMDGSTVLPPNKSESTVSVLEALRQLPVNAGYRSENSEHSTQQAIAVVSCNKVVDEKNDGYPVGNRTLYVHRTKEWIDRTSEQVDKLLRATFPHLSTHPAEKVRKGLVDGIRGLLTNCCYTMKRSKLMLLECLCILICDDSVAVSVAAQESLESLFVLGEKFLKENEISELFTSHIEKLPRMVLGSEEAVAVSHARRLLALMYYAGPELVVYHLLSSPFKAGRFLEFLGLSFSHNSQFAGSFEKLISSKPLSIGYLLSVAELKSGTLGGDASHAVGNATPPVVFEISDFRERGLQHSVGNIDSGYELPHMPPWFSNIGSEKLYVALAGILRLSGLSLVTGHKTDLSLSSLVDILLDYFRKLISELRMKDYYKEGWQTWYTRSGSGRLLRETSSAVCMLNEIIYGLSDQSVNLYSRLFSKTWEEVEGRGEHIVCNSSGFIHNKAAWKVGEGKDARDNIIHCIGSILHEYMSPEVWELPVDKKSPLLDHATEAELSLHFLRDATILHQAIYLKIHDNTPLLLKE</sequence>
<reference evidence="2" key="2">
    <citation type="submission" date="2023-04" db="EMBL/GenBank/DDBJ databases">
        <authorList>
            <person name="Bruccoleri R.E."/>
            <person name="Oakeley E.J."/>
            <person name="Faust A.-M."/>
            <person name="Dessus-Babus S."/>
            <person name="Altorfer M."/>
            <person name="Burckhardt D."/>
            <person name="Oertli M."/>
            <person name="Naumann U."/>
            <person name="Petersen F."/>
            <person name="Wong J."/>
        </authorList>
    </citation>
    <scope>NUCLEOTIDE SEQUENCE</scope>
    <source>
        <strain evidence="2">GSM-AAB239-AS_SAM_17_03QT</strain>
        <tissue evidence="2">Leaf</tissue>
    </source>
</reference>
<evidence type="ECO:0000313" key="2">
    <source>
        <dbReference type="EMBL" id="KAJ6810742.1"/>
    </source>
</evidence>
<dbReference type="InterPro" id="IPR052587">
    <property type="entry name" value="TELO2-interacting_protein_1"/>
</dbReference>
<evidence type="ECO:0000259" key="1">
    <source>
        <dbReference type="Pfam" id="PF24173"/>
    </source>
</evidence>
<dbReference type="AlphaFoldDB" id="A0AAX6F2T7"/>
<comment type="caution">
    <text evidence="2">The sequence shown here is derived from an EMBL/GenBank/DDBJ whole genome shotgun (WGS) entry which is preliminary data.</text>
</comment>
<feature type="domain" description="TTI1 N-terminal TPR" evidence="1">
    <location>
        <begin position="13"/>
        <end position="162"/>
    </location>
</feature>
<organism evidence="2 3">
    <name type="scientific">Iris pallida</name>
    <name type="common">Sweet iris</name>
    <dbReference type="NCBI Taxonomy" id="29817"/>
    <lineage>
        <taxon>Eukaryota</taxon>
        <taxon>Viridiplantae</taxon>
        <taxon>Streptophyta</taxon>
        <taxon>Embryophyta</taxon>
        <taxon>Tracheophyta</taxon>
        <taxon>Spermatophyta</taxon>
        <taxon>Magnoliopsida</taxon>
        <taxon>Liliopsida</taxon>
        <taxon>Asparagales</taxon>
        <taxon>Iridaceae</taxon>
        <taxon>Iridoideae</taxon>
        <taxon>Irideae</taxon>
        <taxon>Iris</taxon>
    </lineage>
</organism>
<feature type="domain" description="TTI1 N-terminal TPR" evidence="1">
    <location>
        <begin position="199"/>
        <end position="451"/>
    </location>
</feature>
<protein>
    <recommendedName>
        <fullName evidence="1">TTI1 N-terminal TPR domain-containing protein</fullName>
    </recommendedName>
</protein>
<dbReference type="Proteomes" id="UP001140949">
    <property type="component" value="Unassembled WGS sequence"/>
</dbReference>
<dbReference type="InterPro" id="IPR016024">
    <property type="entry name" value="ARM-type_fold"/>
</dbReference>
<dbReference type="PANTHER" id="PTHR18460:SF3">
    <property type="entry name" value="TELO2-INTERACTING PROTEIN 1 HOMOLOG"/>
    <property type="match status" value="1"/>
</dbReference>
<dbReference type="InterPro" id="IPR057566">
    <property type="entry name" value="TPR_TTI1_N"/>
</dbReference>
<dbReference type="EMBL" id="JANAVB010032220">
    <property type="protein sequence ID" value="KAJ6810742.1"/>
    <property type="molecule type" value="Genomic_DNA"/>
</dbReference>
<keyword evidence="3" id="KW-1185">Reference proteome</keyword>
<gene>
    <name evidence="2" type="ORF">M6B38_104435</name>
</gene>
<evidence type="ECO:0000313" key="3">
    <source>
        <dbReference type="Proteomes" id="UP001140949"/>
    </source>
</evidence>
<dbReference type="GO" id="GO:0005737">
    <property type="term" value="C:cytoplasm"/>
    <property type="evidence" value="ECO:0007669"/>
    <property type="project" value="TreeGrafter"/>
</dbReference>
<name>A0AAX6F2T7_IRIPA</name>
<dbReference type="PANTHER" id="PTHR18460">
    <property type="entry name" value="TEL2 INTERACTING PROTEIN 1 TTI1 FAMILY MEMBER"/>
    <property type="match status" value="1"/>
</dbReference>